<dbReference type="EMBL" id="JARBHB010000007">
    <property type="protein sequence ID" value="KAJ8879921.1"/>
    <property type="molecule type" value="Genomic_DNA"/>
</dbReference>
<feature type="region of interest" description="Disordered" evidence="1">
    <location>
        <begin position="79"/>
        <end position="113"/>
    </location>
</feature>
<proteinExistence type="predicted"/>
<sequence>MSSNSHDNSGDDVRVKRRKGVVNPGKYRCAAKCYPNVSEKNRKYLWDNCYSLESTYVQDACLQGLTKYVQDAYLQGLTERSPPKRRQLGEAKGIQTGSEDINGLERPGGGGNR</sequence>
<protein>
    <submittedName>
        <fullName evidence="2">Uncharacterized protein</fullName>
    </submittedName>
</protein>
<accession>A0ABQ9H6R5</accession>
<dbReference type="Proteomes" id="UP001159363">
    <property type="component" value="Chromosome 6"/>
</dbReference>
<evidence type="ECO:0000256" key="1">
    <source>
        <dbReference type="SAM" id="MobiDB-lite"/>
    </source>
</evidence>
<name>A0ABQ9H6R5_9NEOP</name>
<keyword evidence="3" id="KW-1185">Reference proteome</keyword>
<comment type="caution">
    <text evidence="2">The sequence shown here is derived from an EMBL/GenBank/DDBJ whole genome shotgun (WGS) entry which is preliminary data.</text>
</comment>
<reference evidence="2 3" key="1">
    <citation type="submission" date="2023-02" db="EMBL/GenBank/DDBJ databases">
        <title>LHISI_Scaffold_Assembly.</title>
        <authorList>
            <person name="Stuart O.P."/>
            <person name="Cleave R."/>
            <person name="Magrath M.J.L."/>
            <person name="Mikheyev A.S."/>
        </authorList>
    </citation>
    <scope>NUCLEOTIDE SEQUENCE [LARGE SCALE GENOMIC DNA]</scope>
    <source>
        <strain evidence="2">Daus_M_001</strain>
        <tissue evidence="2">Leg muscle</tissue>
    </source>
</reference>
<gene>
    <name evidence="2" type="ORF">PR048_020542</name>
</gene>
<evidence type="ECO:0000313" key="3">
    <source>
        <dbReference type="Proteomes" id="UP001159363"/>
    </source>
</evidence>
<evidence type="ECO:0000313" key="2">
    <source>
        <dbReference type="EMBL" id="KAJ8879921.1"/>
    </source>
</evidence>
<organism evidence="2 3">
    <name type="scientific">Dryococelus australis</name>
    <dbReference type="NCBI Taxonomy" id="614101"/>
    <lineage>
        <taxon>Eukaryota</taxon>
        <taxon>Metazoa</taxon>
        <taxon>Ecdysozoa</taxon>
        <taxon>Arthropoda</taxon>
        <taxon>Hexapoda</taxon>
        <taxon>Insecta</taxon>
        <taxon>Pterygota</taxon>
        <taxon>Neoptera</taxon>
        <taxon>Polyneoptera</taxon>
        <taxon>Phasmatodea</taxon>
        <taxon>Verophasmatodea</taxon>
        <taxon>Anareolatae</taxon>
        <taxon>Phasmatidae</taxon>
        <taxon>Eurycanthinae</taxon>
        <taxon>Dryococelus</taxon>
    </lineage>
</organism>